<gene>
    <name evidence="1" type="ORF">UVI_02037980</name>
</gene>
<dbReference type="EMBL" id="BBTG02000020">
    <property type="protein sequence ID" value="GAO14112.1"/>
    <property type="molecule type" value="Genomic_DNA"/>
</dbReference>
<evidence type="ECO:0000313" key="2">
    <source>
        <dbReference type="Proteomes" id="UP000054053"/>
    </source>
</evidence>
<protein>
    <submittedName>
        <fullName evidence="1">Uncharacterized protein</fullName>
    </submittedName>
</protein>
<organism evidence="1 2">
    <name type="scientific">Ustilaginoidea virens</name>
    <name type="common">Rice false smut fungus</name>
    <name type="synonym">Villosiclava virens</name>
    <dbReference type="NCBI Taxonomy" id="1159556"/>
    <lineage>
        <taxon>Eukaryota</taxon>
        <taxon>Fungi</taxon>
        <taxon>Dikarya</taxon>
        <taxon>Ascomycota</taxon>
        <taxon>Pezizomycotina</taxon>
        <taxon>Sordariomycetes</taxon>
        <taxon>Hypocreomycetidae</taxon>
        <taxon>Hypocreales</taxon>
        <taxon>Clavicipitaceae</taxon>
        <taxon>Ustilaginoidea</taxon>
    </lineage>
</organism>
<name>A0A1B5KUF4_USTVR</name>
<sequence length="139" mass="15238">MQHFLRDISAANKRQITPQSNIAVNYASVEPLALPTIRDGESFGDSVTTHGSSDLVGGEDLAAIDLTEANEVPGHLRKPEVVDNMTKISQFQCVICMDDATTLTVTHCAYNSKTKGFWQLELKLMTATRKGKRKADDLS</sequence>
<reference evidence="2" key="1">
    <citation type="journal article" date="2016" name="Genome Announc.">
        <title>Genome sequence of Ustilaginoidea virens IPU010, a rice pathogenic fungus causing false smut.</title>
        <authorList>
            <person name="Kumagai T."/>
            <person name="Ishii T."/>
            <person name="Terai G."/>
            <person name="Umemura M."/>
            <person name="Machida M."/>
            <person name="Asai K."/>
        </authorList>
    </citation>
    <scope>NUCLEOTIDE SEQUENCE [LARGE SCALE GENOMIC DNA]</scope>
    <source>
        <strain evidence="2">IPU010</strain>
    </source>
</reference>
<dbReference type="AlphaFoldDB" id="A0A1B5KUF4"/>
<accession>A0A1B5KUF4</accession>
<dbReference type="Proteomes" id="UP000054053">
    <property type="component" value="Unassembled WGS sequence"/>
</dbReference>
<proteinExistence type="predicted"/>
<evidence type="ECO:0000313" key="1">
    <source>
        <dbReference type="EMBL" id="GAO14112.1"/>
    </source>
</evidence>
<comment type="caution">
    <text evidence="1">The sequence shown here is derived from an EMBL/GenBank/DDBJ whole genome shotgun (WGS) entry which is preliminary data.</text>
</comment>